<dbReference type="SUPFAM" id="SSF46689">
    <property type="entry name" value="Homeodomain-like"/>
    <property type="match status" value="1"/>
</dbReference>
<dbReference type="InterPro" id="IPR003313">
    <property type="entry name" value="AraC-bd"/>
</dbReference>
<dbReference type="Pfam" id="PF02311">
    <property type="entry name" value="AraC_binding"/>
    <property type="match status" value="1"/>
</dbReference>
<dbReference type="RefSeq" id="WP_182331493.1">
    <property type="nucleotide sequence ID" value="NZ_CP058555.1"/>
</dbReference>
<dbReference type="SMART" id="SM00342">
    <property type="entry name" value="HTH_ARAC"/>
    <property type="match status" value="1"/>
</dbReference>
<evidence type="ECO:0000313" key="5">
    <source>
        <dbReference type="EMBL" id="QMV67022.1"/>
    </source>
</evidence>
<evidence type="ECO:0000256" key="1">
    <source>
        <dbReference type="ARBA" id="ARBA00023015"/>
    </source>
</evidence>
<evidence type="ECO:0000259" key="4">
    <source>
        <dbReference type="PROSITE" id="PS01124"/>
    </source>
</evidence>
<proteinExistence type="predicted"/>
<dbReference type="EMBL" id="CP058555">
    <property type="protein sequence ID" value="QMV67022.1"/>
    <property type="molecule type" value="Genomic_DNA"/>
</dbReference>
<sequence>MQNDKNKCGLIERKKGEFSDPINLDAYVWYQNNWTHDDYEHVHARGQLSFVSQGYQYFYIENRIYLVPQNHVIWIPSKVKHKSRSEAEHVDLMVILYANVPEFDFFRSVHVFAVPTVLREMLGYASKWSQNFEENKEQYHFLQAILNCLPNFCSENHNLQIPIPSNEKLIPICEEINNNFKYAINIEMLARKAAMSARSLQRIFKAETGITVQKYHQLIRILKSIEMIDQKKFTLTEIAYMVGYKSLSAFTSSYQAIMKDGPRAMKKKVLTARY</sequence>
<dbReference type="InterPro" id="IPR011051">
    <property type="entry name" value="RmlC_Cupin_sf"/>
</dbReference>
<evidence type="ECO:0000256" key="3">
    <source>
        <dbReference type="ARBA" id="ARBA00023163"/>
    </source>
</evidence>
<reference evidence="5 6" key="1">
    <citation type="journal article" date="2020" name="G3 (Bethesda)">
        <title>CeMbio - The Caenorhabditis elegans Microbiome Resource.</title>
        <authorList>
            <person name="Dirksen P."/>
            <person name="Assie A."/>
            <person name="Zimmermann J."/>
            <person name="Zhang F."/>
            <person name="Tietje A.M."/>
            <person name="Marsh S.A."/>
            <person name="Felix M.A."/>
            <person name="Shapira M."/>
            <person name="Kaleta C."/>
            <person name="Schulenburg H."/>
            <person name="Samuel B."/>
        </authorList>
    </citation>
    <scope>NUCLEOTIDE SEQUENCE [LARGE SCALE GENOMIC DNA]</scope>
    <source>
        <strain evidence="5 6">BIGb0170</strain>
    </source>
</reference>
<evidence type="ECO:0000313" key="6">
    <source>
        <dbReference type="Proteomes" id="UP000515450"/>
    </source>
</evidence>
<dbReference type="Gene3D" id="1.10.10.60">
    <property type="entry name" value="Homeodomain-like"/>
    <property type="match status" value="1"/>
</dbReference>
<keyword evidence="2" id="KW-0238">DNA-binding</keyword>
<dbReference type="SUPFAM" id="SSF51182">
    <property type="entry name" value="RmlC-like cupins"/>
    <property type="match status" value="1"/>
</dbReference>
<keyword evidence="3" id="KW-0804">Transcription</keyword>
<dbReference type="InterPro" id="IPR009057">
    <property type="entry name" value="Homeodomain-like_sf"/>
</dbReference>
<keyword evidence="1" id="KW-0805">Transcription regulation</keyword>
<dbReference type="PANTHER" id="PTHR11019:SF159">
    <property type="entry name" value="TRANSCRIPTIONAL REGULATOR-RELATED"/>
    <property type="match status" value="1"/>
</dbReference>
<dbReference type="PROSITE" id="PS01124">
    <property type="entry name" value="HTH_ARAC_FAMILY_2"/>
    <property type="match status" value="1"/>
</dbReference>
<name>A0A7G5DZ47_9SPHI</name>
<feature type="domain" description="HTH araC/xylS-type" evidence="4">
    <location>
        <begin position="170"/>
        <end position="268"/>
    </location>
</feature>
<dbReference type="GO" id="GO:0003700">
    <property type="term" value="F:DNA-binding transcription factor activity"/>
    <property type="evidence" value="ECO:0007669"/>
    <property type="project" value="InterPro"/>
</dbReference>
<protein>
    <submittedName>
        <fullName evidence="5">Helix-turn-helix transcriptional regulator</fullName>
    </submittedName>
</protein>
<dbReference type="AlphaFoldDB" id="A0A7G5DZ47"/>
<keyword evidence="6" id="KW-1185">Reference proteome</keyword>
<dbReference type="Pfam" id="PF12833">
    <property type="entry name" value="HTH_18"/>
    <property type="match status" value="1"/>
</dbReference>
<dbReference type="GO" id="GO:0043565">
    <property type="term" value="F:sequence-specific DNA binding"/>
    <property type="evidence" value="ECO:0007669"/>
    <property type="project" value="InterPro"/>
</dbReference>
<dbReference type="Proteomes" id="UP000515450">
    <property type="component" value="Chromosome"/>
</dbReference>
<accession>A0A7G5DZ47</accession>
<gene>
    <name evidence="5" type="ORF">HS960_04850</name>
</gene>
<dbReference type="InterPro" id="IPR018060">
    <property type="entry name" value="HTH_AraC"/>
</dbReference>
<dbReference type="PANTHER" id="PTHR11019">
    <property type="entry name" value="HTH-TYPE TRANSCRIPTIONAL REGULATOR NIMR"/>
    <property type="match status" value="1"/>
</dbReference>
<organism evidence="5 6">
    <name type="scientific">Sphingobacterium paramultivorum</name>
    <dbReference type="NCBI Taxonomy" id="2886510"/>
    <lineage>
        <taxon>Bacteria</taxon>
        <taxon>Pseudomonadati</taxon>
        <taxon>Bacteroidota</taxon>
        <taxon>Sphingobacteriia</taxon>
        <taxon>Sphingobacteriales</taxon>
        <taxon>Sphingobacteriaceae</taxon>
        <taxon>Sphingobacterium</taxon>
    </lineage>
</organism>
<evidence type="ECO:0000256" key="2">
    <source>
        <dbReference type="ARBA" id="ARBA00023125"/>
    </source>
</evidence>